<dbReference type="Pfam" id="PF01079">
    <property type="entry name" value="Hint"/>
    <property type="match status" value="1"/>
</dbReference>
<dbReference type="SMART" id="SM00305">
    <property type="entry name" value="HintC"/>
    <property type="match status" value="1"/>
</dbReference>
<feature type="compositionally biased region" description="Polar residues" evidence="1">
    <location>
        <begin position="350"/>
        <end position="359"/>
    </location>
</feature>
<evidence type="ECO:0000259" key="3">
    <source>
        <dbReference type="SMART" id="SM00305"/>
    </source>
</evidence>
<dbReference type="WBParaSite" id="ACRNAN_scaffold1964.g23793.t1">
    <property type="protein sequence ID" value="ACRNAN_scaffold1964.g23793.t1"/>
    <property type="gene ID" value="ACRNAN_scaffold1964.g23793"/>
</dbReference>
<evidence type="ECO:0000313" key="4">
    <source>
        <dbReference type="Proteomes" id="UP000887540"/>
    </source>
</evidence>
<feature type="signal peptide" evidence="2">
    <location>
        <begin position="1"/>
        <end position="19"/>
    </location>
</feature>
<keyword evidence="2" id="KW-0732">Signal</keyword>
<feature type="domain" description="Hint" evidence="3">
    <location>
        <begin position="416"/>
        <end position="460"/>
    </location>
</feature>
<evidence type="ECO:0000256" key="1">
    <source>
        <dbReference type="SAM" id="MobiDB-lite"/>
    </source>
</evidence>
<proteinExistence type="predicted"/>
<dbReference type="AlphaFoldDB" id="A0A914D8K6"/>
<feature type="compositionally biased region" description="Gly residues" evidence="1">
    <location>
        <begin position="259"/>
        <end position="290"/>
    </location>
</feature>
<organism evidence="4 5">
    <name type="scientific">Acrobeloides nanus</name>
    <dbReference type="NCBI Taxonomy" id="290746"/>
    <lineage>
        <taxon>Eukaryota</taxon>
        <taxon>Metazoa</taxon>
        <taxon>Ecdysozoa</taxon>
        <taxon>Nematoda</taxon>
        <taxon>Chromadorea</taxon>
        <taxon>Rhabditida</taxon>
        <taxon>Tylenchina</taxon>
        <taxon>Cephalobomorpha</taxon>
        <taxon>Cephaloboidea</taxon>
        <taxon>Cephalobidae</taxon>
        <taxon>Acrobeloides</taxon>
    </lineage>
</organism>
<reference evidence="5" key="1">
    <citation type="submission" date="2022-11" db="UniProtKB">
        <authorList>
            <consortium name="WormBaseParasite"/>
        </authorList>
    </citation>
    <scope>IDENTIFICATION</scope>
</reference>
<evidence type="ECO:0000256" key="2">
    <source>
        <dbReference type="SAM" id="SignalP"/>
    </source>
</evidence>
<protein>
    <submittedName>
        <fullName evidence="5">Hint domain-containing protein</fullName>
    </submittedName>
</protein>
<feature type="compositionally biased region" description="Basic and acidic residues" evidence="1">
    <location>
        <begin position="183"/>
        <end position="195"/>
    </location>
</feature>
<feature type="chain" id="PRO_5037434478" evidence="2">
    <location>
        <begin position="20"/>
        <end position="474"/>
    </location>
</feature>
<feature type="compositionally biased region" description="Acidic residues" evidence="1">
    <location>
        <begin position="229"/>
        <end position="258"/>
    </location>
</feature>
<feature type="compositionally biased region" description="Pro residues" evidence="1">
    <location>
        <begin position="213"/>
        <end position="225"/>
    </location>
</feature>
<accession>A0A914D8K6</accession>
<sequence length="474" mass="52417">MVHYLLLILFFIFLFTAETRKSVLVYDDVYIEHPTEASNPVDDSYEYPSYSDSTDEYYPNYNDSTDGYNTTISSMMTTEYHLTENSHEYTMTPWDAQGVVPFAQDPNSCYAQQCDRFTNRIRYVPVQCNTASRRPKDESKYALPPPHKKCVTNSDGYTCCSNYLEDIMTKSYQVHMRARKRRQTETTTEKGKTSEKGTTSEVQHIITAFASPNLPPIDPDTPPVPIDFNADDEDDGDEDDGDEGDDDEGDDDEGDGGEGDGGGGGGENDGVGGGGDNANGNGNGNAGGGNDNNNAADAQNNAPQSQQQPMQDSQNQPPQNQPPMQNSQDQPLQNQPPQSSQSNPNSQFQAPMNPQSAQDNFAPEQFPQSAQDNFVAEQSPQNFNPNPYYPMQEIAAADEQPSLEDLLDRFINLKLKDSVSIEPIIKIEHVIDEGIYAPETEDGNIVVNDVVASCYTDIDQGTLFDVLLKVNFYV</sequence>
<dbReference type="Gene3D" id="2.170.16.10">
    <property type="entry name" value="Hedgehog/Intein (Hint) domain"/>
    <property type="match status" value="1"/>
</dbReference>
<keyword evidence="4" id="KW-1185">Reference proteome</keyword>
<evidence type="ECO:0000313" key="5">
    <source>
        <dbReference type="WBParaSite" id="ACRNAN_scaffold1964.g23793.t1"/>
    </source>
</evidence>
<name>A0A914D8K6_9BILA</name>
<feature type="region of interest" description="Disordered" evidence="1">
    <location>
        <begin position="175"/>
        <end position="368"/>
    </location>
</feature>
<feature type="compositionally biased region" description="Low complexity" evidence="1">
    <location>
        <begin position="291"/>
        <end position="349"/>
    </location>
</feature>
<dbReference type="InterPro" id="IPR003586">
    <property type="entry name" value="Hint_dom_C"/>
</dbReference>
<dbReference type="Proteomes" id="UP000887540">
    <property type="component" value="Unplaced"/>
</dbReference>
<dbReference type="InterPro" id="IPR001767">
    <property type="entry name" value="Hedgehog_Hint"/>
</dbReference>
<dbReference type="GO" id="GO:0016540">
    <property type="term" value="P:protein autoprocessing"/>
    <property type="evidence" value="ECO:0007669"/>
    <property type="project" value="InterPro"/>
</dbReference>